<dbReference type="SUPFAM" id="SSF50985">
    <property type="entry name" value="RCC1/BLIP-II"/>
    <property type="match status" value="1"/>
</dbReference>
<gene>
    <name evidence="4" type="ORF">OPV22_029758</name>
</gene>
<accession>A0AAV8P6F1</accession>
<proteinExistence type="predicted"/>
<dbReference type="InterPro" id="IPR000408">
    <property type="entry name" value="Reg_chr_condens"/>
</dbReference>
<dbReference type="InterPro" id="IPR051210">
    <property type="entry name" value="Ub_ligase/GEF_domain"/>
</dbReference>
<dbReference type="Pfam" id="PF25390">
    <property type="entry name" value="WD40_RLD"/>
    <property type="match status" value="1"/>
</dbReference>
<keyword evidence="1" id="KW-0677">Repeat</keyword>
<feature type="repeat" description="RCC1" evidence="2">
    <location>
        <begin position="272"/>
        <end position="323"/>
    </location>
</feature>
<feature type="domain" description="RCC1-like" evidence="3">
    <location>
        <begin position="39"/>
        <end position="407"/>
    </location>
</feature>
<feature type="repeat" description="RCC1" evidence="2">
    <location>
        <begin position="214"/>
        <end position="271"/>
    </location>
</feature>
<evidence type="ECO:0000313" key="5">
    <source>
        <dbReference type="Proteomes" id="UP001222027"/>
    </source>
</evidence>
<evidence type="ECO:0000256" key="2">
    <source>
        <dbReference type="PROSITE-ProRule" id="PRU00235"/>
    </source>
</evidence>
<sequence>MALWRRSVRALRHLHTAAGRILWSHAAEESDLPSSTVQALSWGRGGSGQLGGGKEETRLYPSPVATLRLPPDFRLAPVQGHLPFPPGESADDAKVEVGVSCGLFHSALLVDGRFWIWGKGDGGRLGFGDEDTVFVPTLNPNLEGVRSIALGGIHSTSLTRSGEVFTWGYGGFGALGHSVYHRELLPRVVKGSWEENIKHLATSGAHTAAITETGKLFTWGRDQGDGRLGLGSGGGPGEAGSFSIPSKVNALPVPVTAVSCGGFFTMALTSEGQIWNWGANSNYELGRGNNVSDWRPQPIPSLKDTRVIQIASGGYHSLALTDDGKVLSWGHGGHGQLGHPSVQNQKVPLVIGALDHEHIVHIACGGSTSAAVTDKGKLYMWGNARDCQLGVPGLPEFQKLPVEVKFLMEDEELEYPSCKTLKTGIMLSCRRNKFGGRENK</sequence>
<protein>
    <recommendedName>
        <fullName evidence="3">RCC1-like domain-containing protein</fullName>
    </recommendedName>
</protein>
<feature type="repeat" description="RCC1" evidence="2">
    <location>
        <begin position="162"/>
        <end position="213"/>
    </location>
</feature>
<evidence type="ECO:0000259" key="3">
    <source>
        <dbReference type="Pfam" id="PF25390"/>
    </source>
</evidence>
<dbReference type="Proteomes" id="UP001222027">
    <property type="component" value="Unassembled WGS sequence"/>
</dbReference>
<evidence type="ECO:0000313" key="4">
    <source>
        <dbReference type="EMBL" id="KAJ8467206.1"/>
    </source>
</evidence>
<comment type="caution">
    <text evidence="4">The sequence shown here is derived from an EMBL/GenBank/DDBJ whole genome shotgun (WGS) entry which is preliminary data.</text>
</comment>
<name>A0AAV8P6F1_ENSVE</name>
<keyword evidence="5" id="KW-1185">Reference proteome</keyword>
<feature type="repeat" description="RCC1" evidence="2">
    <location>
        <begin position="37"/>
        <end position="112"/>
    </location>
</feature>
<dbReference type="PRINTS" id="PR00633">
    <property type="entry name" value="RCCNDNSATION"/>
</dbReference>
<dbReference type="PROSITE" id="PS00626">
    <property type="entry name" value="RCC1_2"/>
    <property type="match status" value="1"/>
</dbReference>
<dbReference type="InterPro" id="IPR009091">
    <property type="entry name" value="RCC1/BLIP-II"/>
</dbReference>
<dbReference type="PROSITE" id="PS50012">
    <property type="entry name" value="RCC1_3"/>
    <property type="match status" value="6"/>
</dbReference>
<dbReference type="AlphaFoldDB" id="A0AAV8P6F1"/>
<feature type="repeat" description="RCC1" evidence="2">
    <location>
        <begin position="112"/>
        <end position="161"/>
    </location>
</feature>
<evidence type="ECO:0000256" key="1">
    <source>
        <dbReference type="ARBA" id="ARBA00022737"/>
    </source>
</evidence>
<dbReference type="PANTHER" id="PTHR22870">
    <property type="entry name" value="REGULATOR OF CHROMOSOME CONDENSATION"/>
    <property type="match status" value="1"/>
</dbReference>
<dbReference type="EMBL" id="JAQQAF010000008">
    <property type="protein sequence ID" value="KAJ8467206.1"/>
    <property type="molecule type" value="Genomic_DNA"/>
</dbReference>
<dbReference type="InterPro" id="IPR058923">
    <property type="entry name" value="RCC1-like_dom"/>
</dbReference>
<organism evidence="4 5">
    <name type="scientific">Ensete ventricosum</name>
    <name type="common">Abyssinian banana</name>
    <name type="synonym">Musa ensete</name>
    <dbReference type="NCBI Taxonomy" id="4639"/>
    <lineage>
        <taxon>Eukaryota</taxon>
        <taxon>Viridiplantae</taxon>
        <taxon>Streptophyta</taxon>
        <taxon>Embryophyta</taxon>
        <taxon>Tracheophyta</taxon>
        <taxon>Spermatophyta</taxon>
        <taxon>Magnoliopsida</taxon>
        <taxon>Liliopsida</taxon>
        <taxon>Zingiberales</taxon>
        <taxon>Musaceae</taxon>
        <taxon>Ensete</taxon>
    </lineage>
</organism>
<dbReference type="PANTHER" id="PTHR22870:SF408">
    <property type="entry name" value="OS09G0560450 PROTEIN"/>
    <property type="match status" value="1"/>
</dbReference>
<feature type="repeat" description="RCC1" evidence="2">
    <location>
        <begin position="324"/>
        <end position="375"/>
    </location>
</feature>
<reference evidence="4 5" key="1">
    <citation type="submission" date="2022-12" db="EMBL/GenBank/DDBJ databases">
        <title>Chromosome-scale assembly of the Ensete ventricosum genome.</title>
        <authorList>
            <person name="Dussert Y."/>
            <person name="Stocks J."/>
            <person name="Wendawek A."/>
            <person name="Woldeyes F."/>
            <person name="Nichols R.A."/>
            <person name="Borrell J.S."/>
        </authorList>
    </citation>
    <scope>NUCLEOTIDE SEQUENCE [LARGE SCALE GENOMIC DNA]</scope>
    <source>
        <strain evidence="5">cv. Maze</strain>
        <tissue evidence="4">Seeds</tissue>
    </source>
</reference>
<dbReference type="Gene3D" id="2.130.10.30">
    <property type="entry name" value="Regulator of chromosome condensation 1/beta-lactamase-inhibitor protein II"/>
    <property type="match status" value="2"/>
</dbReference>